<gene>
    <name evidence="1" type="primary">pxpA</name>
    <name evidence="1" type="ORF">GCM10022395_00270</name>
</gene>
<dbReference type="RefSeq" id="WP_345003656.1">
    <property type="nucleotide sequence ID" value="NZ_BAABCY010000003.1"/>
</dbReference>
<dbReference type="SUPFAM" id="SSF88713">
    <property type="entry name" value="Glycoside hydrolase/deacetylase"/>
    <property type="match status" value="1"/>
</dbReference>
<proteinExistence type="predicted"/>
<dbReference type="PANTHER" id="PTHR30292">
    <property type="entry name" value="UNCHARACTERIZED PROTEIN YBGL-RELATED"/>
    <property type="match status" value="1"/>
</dbReference>
<dbReference type="CDD" id="cd10801">
    <property type="entry name" value="LamB_YcsF_like_1"/>
    <property type="match status" value="1"/>
</dbReference>
<evidence type="ECO:0000313" key="2">
    <source>
        <dbReference type="Proteomes" id="UP001500954"/>
    </source>
</evidence>
<evidence type="ECO:0000313" key="1">
    <source>
        <dbReference type="EMBL" id="GAA3552664.1"/>
    </source>
</evidence>
<sequence length="246" mass="26974">MKHLTIDINADVGEGLGNESELLPFVSSCNIACGGHAGGETTMRQVVALAQKYGVKVGAHPSFPDKVNFGRVAVDMSSVALFTSVKEQIDTLLTVLDAMHEPLHHIKPHGALYNLAAIDDKTAHVIIEVMKSIALPVKLYVPYQSVIANLAAKNNIPVLYEVFADRNYNEDLTLVSRASEGAIIHEQEAVFKHVYGMVCDHKVTTLNRKERPIKADTVCIHGDNPEALTLAKYLRTQLERCGIEIH</sequence>
<organism evidence="1 2">
    <name type="scientific">Snuella lapsa</name>
    <dbReference type="NCBI Taxonomy" id="870481"/>
    <lineage>
        <taxon>Bacteria</taxon>
        <taxon>Pseudomonadati</taxon>
        <taxon>Bacteroidota</taxon>
        <taxon>Flavobacteriia</taxon>
        <taxon>Flavobacteriales</taxon>
        <taxon>Flavobacteriaceae</taxon>
        <taxon>Snuella</taxon>
    </lineage>
</organism>
<accession>A0ABP6WM19</accession>
<dbReference type="Gene3D" id="3.20.20.370">
    <property type="entry name" value="Glycoside hydrolase/deacetylase"/>
    <property type="match status" value="1"/>
</dbReference>
<dbReference type="InterPro" id="IPR011330">
    <property type="entry name" value="Glyco_hydro/deAcase_b/a-brl"/>
</dbReference>
<comment type="caution">
    <text evidence="1">The sequence shown here is derived from an EMBL/GenBank/DDBJ whole genome shotgun (WGS) entry which is preliminary data.</text>
</comment>
<protein>
    <submittedName>
        <fullName evidence="1">5-oxoprolinase subunit PxpA</fullName>
    </submittedName>
</protein>
<dbReference type="InterPro" id="IPR005501">
    <property type="entry name" value="LamB/YcsF/PxpA-like"/>
</dbReference>
<dbReference type="Proteomes" id="UP001500954">
    <property type="component" value="Unassembled WGS sequence"/>
</dbReference>
<name>A0ABP6WM19_9FLAO</name>
<reference evidence="2" key="1">
    <citation type="journal article" date="2019" name="Int. J. Syst. Evol. Microbiol.">
        <title>The Global Catalogue of Microorganisms (GCM) 10K type strain sequencing project: providing services to taxonomists for standard genome sequencing and annotation.</title>
        <authorList>
            <consortium name="The Broad Institute Genomics Platform"/>
            <consortium name="The Broad Institute Genome Sequencing Center for Infectious Disease"/>
            <person name="Wu L."/>
            <person name="Ma J."/>
        </authorList>
    </citation>
    <scope>NUCLEOTIDE SEQUENCE [LARGE SCALE GENOMIC DNA]</scope>
    <source>
        <strain evidence="2">JCM 17111</strain>
    </source>
</reference>
<keyword evidence="2" id="KW-1185">Reference proteome</keyword>
<dbReference type="NCBIfam" id="NF003814">
    <property type="entry name" value="PRK05406.1-3"/>
    <property type="match status" value="1"/>
</dbReference>
<dbReference type="PANTHER" id="PTHR30292:SF0">
    <property type="entry name" value="5-OXOPROLINASE SUBUNIT A"/>
    <property type="match status" value="1"/>
</dbReference>
<dbReference type="Pfam" id="PF03746">
    <property type="entry name" value="LamB_YcsF"/>
    <property type="match status" value="1"/>
</dbReference>
<dbReference type="EMBL" id="BAABCY010000003">
    <property type="protein sequence ID" value="GAA3552664.1"/>
    <property type="molecule type" value="Genomic_DNA"/>
</dbReference>